<sequence>MRALIIARNNSYGLTQDTAILKDALEACGVEVETATPKRGFLDRLFRRRHADVAIHMERAFPAWFSGAERNMLVPNQERFPRRQLSRLRRIDLVLAKSLHAKVIFSALGANSVYCGFSSPDRALPGVSKDWKRFFHLAGGSTLKGTEDVVALWAKHPEWPELVLVQKSDNAPKSVPENVRLIAGYIDDAALRELQNGCGVHLCPSRSEGWGHYILEAMSSGAVTVVTDGPPMNEHIKPEAGILVDVKRTEPRHLGINYHVSPEALEAAIERVLSMPKAEAEAMGRNARALYEEKAEAFHKAIASVFSSVQP</sequence>
<dbReference type="PANTHER" id="PTHR46656">
    <property type="entry name" value="PUTATIVE-RELATED"/>
    <property type="match status" value="1"/>
</dbReference>
<comment type="caution">
    <text evidence="2">The sequence shown here is derived from an EMBL/GenBank/DDBJ whole genome shotgun (WGS) entry which is preliminary data.</text>
</comment>
<dbReference type="Pfam" id="PF00534">
    <property type="entry name" value="Glycos_transf_1"/>
    <property type="match status" value="1"/>
</dbReference>
<proteinExistence type="predicted"/>
<accession>K2PR69</accession>
<dbReference type="eggNOG" id="COG0438">
    <property type="taxonomic scope" value="Bacteria"/>
</dbReference>
<dbReference type="EMBL" id="AMSI01000003">
    <property type="protein sequence ID" value="EKF43532.1"/>
    <property type="molecule type" value="Genomic_DNA"/>
</dbReference>
<dbReference type="Proteomes" id="UP000007374">
    <property type="component" value="Unassembled WGS sequence"/>
</dbReference>
<dbReference type="OrthoDB" id="654660at2"/>
<dbReference type="GO" id="GO:0016757">
    <property type="term" value="F:glycosyltransferase activity"/>
    <property type="evidence" value="ECO:0007669"/>
    <property type="project" value="InterPro"/>
</dbReference>
<reference evidence="2 3" key="1">
    <citation type="journal article" date="2012" name="J. Bacteriol.">
        <title>Genome Sequence of Nitratireductor indicus Type Strain C115.</title>
        <authorList>
            <person name="Lai Q."/>
            <person name="Li G."/>
            <person name="Yu Z."/>
            <person name="Shao Z."/>
        </authorList>
    </citation>
    <scope>NUCLEOTIDE SEQUENCE [LARGE SCALE GENOMIC DNA]</scope>
    <source>
        <strain evidence="2 3">C115</strain>
    </source>
</reference>
<keyword evidence="2" id="KW-0808">Transferase</keyword>
<protein>
    <submittedName>
        <fullName evidence="2">Group 1 glycosyl transferase</fullName>
    </submittedName>
</protein>
<dbReference type="AlphaFoldDB" id="K2PR69"/>
<dbReference type="SUPFAM" id="SSF53756">
    <property type="entry name" value="UDP-Glycosyltransferase/glycogen phosphorylase"/>
    <property type="match status" value="1"/>
</dbReference>
<dbReference type="STRING" id="721133.SAMN05216176_101132"/>
<name>K2PR69_9HYPH</name>
<organism evidence="2 3">
    <name type="scientific">Nitratireductor indicus C115</name>
    <dbReference type="NCBI Taxonomy" id="1231190"/>
    <lineage>
        <taxon>Bacteria</taxon>
        <taxon>Pseudomonadati</taxon>
        <taxon>Pseudomonadota</taxon>
        <taxon>Alphaproteobacteria</taxon>
        <taxon>Hyphomicrobiales</taxon>
        <taxon>Phyllobacteriaceae</taxon>
        <taxon>Nitratireductor</taxon>
    </lineage>
</organism>
<feature type="domain" description="Glycosyl transferase family 1" evidence="1">
    <location>
        <begin position="182"/>
        <end position="288"/>
    </location>
</feature>
<dbReference type="PATRIC" id="fig|1231190.3.peg.1231"/>
<dbReference type="Gene3D" id="3.40.50.2000">
    <property type="entry name" value="Glycogen Phosphorylase B"/>
    <property type="match status" value="1"/>
</dbReference>
<gene>
    <name evidence="2" type="ORF">NA8A_05853</name>
</gene>
<evidence type="ECO:0000313" key="2">
    <source>
        <dbReference type="EMBL" id="EKF43532.1"/>
    </source>
</evidence>
<dbReference type="RefSeq" id="WP_009449731.1">
    <property type="nucleotide sequence ID" value="NZ_AMSI01000003.1"/>
</dbReference>
<evidence type="ECO:0000259" key="1">
    <source>
        <dbReference type="Pfam" id="PF00534"/>
    </source>
</evidence>
<keyword evidence="3" id="KW-1185">Reference proteome</keyword>
<evidence type="ECO:0000313" key="3">
    <source>
        <dbReference type="Proteomes" id="UP000007374"/>
    </source>
</evidence>
<dbReference type="CDD" id="cd03801">
    <property type="entry name" value="GT4_PimA-like"/>
    <property type="match status" value="1"/>
</dbReference>
<dbReference type="InterPro" id="IPR001296">
    <property type="entry name" value="Glyco_trans_1"/>
</dbReference>
<dbReference type="PANTHER" id="PTHR46656:SF3">
    <property type="entry name" value="PUTATIVE-RELATED"/>
    <property type="match status" value="1"/>
</dbReference>